<dbReference type="RefSeq" id="WP_020435743.1">
    <property type="nucleotide sequence ID" value="NZ_CZBX01000001.1"/>
</dbReference>
<evidence type="ECO:0000313" key="1">
    <source>
        <dbReference type="EMBL" id="CUQ81016.1"/>
    </source>
</evidence>
<gene>
    <name evidence="1" type="ORF">ERS852502_00185</name>
</gene>
<name>A0A174YD29_9FIRM</name>
<proteinExistence type="predicted"/>
<evidence type="ECO:0000313" key="2">
    <source>
        <dbReference type="Proteomes" id="UP000078383"/>
    </source>
</evidence>
<organism evidence="1 2">
    <name type="scientific">[Ruminococcus] torques</name>
    <dbReference type="NCBI Taxonomy" id="33039"/>
    <lineage>
        <taxon>Bacteria</taxon>
        <taxon>Bacillati</taxon>
        <taxon>Bacillota</taxon>
        <taxon>Clostridia</taxon>
        <taxon>Lachnospirales</taxon>
        <taxon>Lachnospiraceae</taxon>
        <taxon>Mediterraneibacter</taxon>
    </lineage>
</organism>
<reference evidence="1 2" key="1">
    <citation type="submission" date="2015-09" db="EMBL/GenBank/DDBJ databases">
        <authorList>
            <consortium name="Pathogen Informatics"/>
        </authorList>
    </citation>
    <scope>NUCLEOTIDE SEQUENCE [LARGE SCALE GENOMIC DNA]</scope>
    <source>
        <strain evidence="1 2">2789STDY5834889</strain>
    </source>
</reference>
<sequence>MIEGYILEILLILVIFGISTILFSKAAGTLNPGKVNVISYIYYIFMLQTFAGTALILLGFDKHYTLGYLLNRDKSCMITEVVVFGIAIILPAFILLWEKMFRVNMKKQYQEYLKKEIECEKEDLIFPYFALLSIGCIVLLIGLLAKIGYIPLLKLIHASADFDFATERTRIGGLYFIHPYLSNIFVLMMVPLLSYVAFAYMLKTKKIKWTIITIALFISSVIIKTYKFEKSSVVFYFAAFIIMLIYYKGGIKMIYMIISVAFMAVIIVAFYFHTGFSGSLFDIYNGPLGRTLFTQVGTLAYCFDLFPTVFGFLGGRSFTPTILRLIGMNSSDYLRSAKLTMAFYGSEKVYDGSAGVMNALFAGEAYANWGYKGVIFAVIWVALILSLVVLLIMKLKKTPSTLALGAVLTIKLGTALEGGFCDFVYSFDLILTVLFLLAIYYFFEREGKIQRYITGISEKVKGQFVYGRKNKK</sequence>
<dbReference type="NCBIfam" id="TIGR04370">
    <property type="entry name" value="glyco_rpt_poly"/>
    <property type="match status" value="1"/>
</dbReference>
<protein>
    <recommendedName>
        <fullName evidence="3">Oligosaccharide repeat unit polymerase</fullName>
    </recommendedName>
</protein>
<dbReference type="Proteomes" id="UP000078383">
    <property type="component" value="Unassembled WGS sequence"/>
</dbReference>
<dbReference type="EMBL" id="CZBX01000001">
    <property type="protein sequence ID" value="CUQ81016.1"/>
    <property type="molecule type" value="Genomic_DNA"/>
</dbReference>
<evidence type="ECO:0008006" key="3">
    <source>
        <dbReference type="Google" id="ProtNLM"/>
    </source>
</evidence>
<dbReference type="AlphaFoldDB" id="A0A174YD29"/>
<accession>A0A174YD29</accession>
<dbReference type="OrthoDB" id="6199500at2"/>